<proteinExistence type="predicted"/>
<evidence type="ECO:0000256" key="1">
    <source>
        <dbReference type="ARBA" id="ARBA00004141"/>
    </source>
</evidence>
<dbReference type="GO" id="GO:0022857">
    <property type="term" value="F:transmembrane transporter activity"/>
    <property type="evidence" value="ECO:0007669"/>
    <property type="project" value="InterPro"/>
</dbReference>
<keyword evidence="8" id="KW-1185">Reference proteome</keyword>
<evidence type="ECO:0000313" key="8">
    <source>
        <dbReference type="Proteomes" id="UP001201163"/>
    </source>
</evidence>
<feature type="transmembrane region" description="Helical" evidence="6">
    <location>
        <begin position="422"/>
        <end position="441"/>
    </location>
</feature>
<dbReference type="InterPro" id="IPR036259">
    <property type="entry name" value="MFS_trans_sf"/>
</dbReference>
<dbReference type="Gene3D" id="1.20.1250.20">
    <property type="entry name" value="MFS general substrate transporter like domains"/>
    <property type="match status" value="1"/>
</dbReference>
<evidence type="ECO:0000256" key="5">
    <source>
        <dbReference type="SAM" id="MobiDB-lite"/>
    </source>
</evidence>
<feature type="compositionally biased region" description="Basic and acidic residues" evidence="5">
    <location>
        <begin position="223"/>
        <end position="233"/>
    </location>
</feature>
<dbReference type="Pfam" id="PF07690">
    <property type="entry name" value="MFS_1"/>
    <property type="match status" value="1"/>
</dbReference>
<dbReference type="EMBL" id="JAKELL010000001">
    <property type="protein sequence ID" value="KAH9001232.1"/>
    <property type="molecule type" value="Genomic_DNA"/>
</dbReference>
<keyword evidence="4 6" id="KW-0472">Membrane</keyword>
<feature type="transmembrane region" description="Helical" evidence="6">
    <location>
        <begin position="358"/>
        <end position="379"/>
    </location>
</feature>
<keyword evidence="2 6" id="KW-0812">Transmembrane</keyword>
<dbReference type="Proteomes" id="UP001201163">
    <property type="component" value="Unassembled WGS sequence"/>
</dbReference>
<evidence type="ECO:0000256" key="2">
    <source>
        <dbReference type="ARBA" id="ARBA00022692"/>
    </source>
</evidence>
<dbReference type="PANTHER" id="PTHR21576:SF158">
    <property type="entry name" value="RIBOSOMAL RNA-PROCESSING PROTEIN 12-LIKE CONSERVED DOMAIN-CONTAINING PROTEIN"/>
    <property type="match status" value="1"/>
</dbReference>
<feature type="transmembrane region" description="Helical" evidence="6">
    <location>
        <begin position="152"/>
        <end position="172"/>
    </location>
</feature>
<feature type="region of interest" description="Disordered" evidence="5">
    <location>
        <begin position="214"/>
        <end position="241"/>
    </location>
</feature>
<feature type="transmembrane region" description="Helical" evidence="6">
    <location>
        <begin position="385"/>
        <end position="410"/>
    </location>
</feature>
<evidence type="ECO:0000256" key="4">
    <source>
        <dbReference type="ARBA" id="ARBA00023136"/>
    </source>
</evidence>
<reference evidence="7" key="1">
    <citation type="submission" date="2022-01" db="EMBL/GenBank/DDBJ databases">
        <title>Comparative genomics reveals a dynamic genome evolution in the ectomycorrhizal milk-cap (Lactarius) mushrooms.</title>
        <authorList>
            <consortium name="DOE Joint Genome Institute"/>
            <person name="Lebreton A."/>
            <person name="Tang N."/>
            <person name="Kuo A."/>
            <person name="LaButti K."/>
            <person name="Drula E."/>
            <person name="Barry K."/>
            <person name="Clum A."/>
            <person name="Lipzen A."/>
            <person name="Mousain D."/>
            <person name="Ng V."/>
            <person name="Wang R."/>
            <person name="Wang X."/>
            <person name="Dai Y."/>
            <person name="Henrissat B."/>
            <person name="Grigoriev I.V."/>
            <person name="Guerin-Laguette A."/>
            <person name="Yu F."/>
            <person name="Martin F.M."/>
        </authorList>
    </citation>
    <scope>NUCLEOTIDE SEQUENCE</scope>
    <source>
        <strain evidence="7">QP</strain>
    </source>
</reference>
<dbReference type="GO" id="GO:0000329">
    <property type="term" value="C:fungal-type vacuole membrane"/>
    <property type="evidence" value="ECO:0007669"/>
    <property type="project" value="TreeGrafter"/>
</dbReference>
<dbReference type="PANTHER" id="PTHR21576">
    <property type="entry name" value="UNCHARACTERIZED NODULIN-LIKE PROTEIN"/>
    <property type="match status" value="1"/>
</dbReference>
<feature type="transmembrane region" description="Helical" evidence="6">
    <location>
        <begin position="44"/>
        <end position="63"/>
    </location>
</feature>
<dbReference type="SUPFAM" id="SSF103473">
    <property type="entry name" value="MFS general substrate transporter"/>
    <property type="match status" value="1"/>
</dbReference>
<organism evidence="7 8">
    <name type="scientific">Lactarius akahatsu</name>
    <dbReference type="NCBI Taxonomy" id="416441"/>
    <lineage>
        <taxon>Eukaryota</taxon>
        <taxon>Fungi</taxon>
        <taxon>Dikarya</taxon>
        <taxon>Basidiomycota</taxon>
        <taxon>Agaricomycotina</taxon>
        <taxon>Agaricomycetes</taxon>
        <taxon>Russulales</taxon>
        <taxon>Russulaceae</taxon>
        <taxon>Lactarius</taxon>
    </lineage>
</organism>
<comment type="subcellular location">
    <subcellularLocation>
        <location evidence="1">Membrane</location>
        <topology evidence="1">Multi-pass membrane protein</topology>
    </subcellularLocation>
</comment>
<accession>A0AAD4LRI7</accession>
<gene>
    <name evidence="7" type="ORF">EDB92DRAFT_1931808</name>
</gene>
<protein>
    <submittedName>
        <fullName evidence="7">Major facilitator superfamily domain-containing protein</fullName>
    </submittedName>
</protein>
<feature type="transmembrane region" description="Helical" evidence="6">
    <location>
        <begin position="264"/>
        <end position="293"/>
    </location>
</feature>
<evidence type="ECO:0000256" key="6">
    <source>
        <dbReference type="SAM" id="Phobius"/>
    </source>
</evidence>
<feature type="transmembrane region" description="Helical" evidence="6">
    <location>
        <begin position="69"/>
        <end position="89"/>
    </location>
</feature>
<name>A0AAD4LRI7_9AGAM</name>
<sequence>MSLSTLGILLYSYKLSSIFAGGIFIFPLLSPVLALHLKFTQPQLTTIVLLGMMGQYPFSAPIGKIVDEYGPWACSLIASFLYSGSFAILAAEIAKTPDNITGPSESSFRILAGAFFVMGLATDASYVSSYYFSTLFAATRTFPQYLGAASGASMTLFGLSPLFLSLLASTFFTDPPTGLDVPRFLKFLALASGIVHLIGAFNMRLCKPQCITPSTPASAPTSDEERSIDEREPLLPNKPHRSESQIIPIGESRPVIELFKDSHFWLLALVALIILGSCEMIMSNIGTIILSLYSERTVSIGGSSSAAAATATQVRLISISNTLSRVVVGPLADLISPVTSRASGDSPSSPQRYRVSRVALLSFVPVLLVGTFLYLELAIRTPGDLWILSVNTGAAYGITFTIIPSIVSTIWGNRDFGRNFGIMTYAPFFGTPLFSYLYAFVSDHNNVGAGVCTGIACWSSTFWVITGTTLLSCVASTLLWRRWAGLV</sequence>
<dbReference type="AlphaFoldDB" id="A0AAD4LRI7"/>
<dbReference type="InterPro" id="IPR011701">
    <property type="entry name" value="MFS"/>
</dbReference>
<keyword evidence="3 6" id="KW-1133">Transmembrane helix</keyword>
<feature type="transmembrane region" description="Helical" evidence="6">
    <location>
        <begin position="110"/>
        <end position="132"/>
    </location>
</feature>
<evidence type="ECO:0000256" key="3">
    <source>
        <dbReference type="ARBA" id="ARBA00022989"/>
    </source>
</evidence>
<evidence type="ECO:0000313" key="7">
    <source>
        <dbReference type="EMBL" id="KAH9001232.1"/>
    </source>
</evidence>
<feature type="transmembrane region" description="Helical" evidence="6">
    <location>
        <begin position="461"/>
        <end position="480"/>
    </location>
</feature>
<feature type="transmembrane region" description="Helical" evidence="6">
    <location>
        <begin position="15"/>
        <end position="37"/>
    </location>
</feature>
<comment type="caution">
    <text evidence="7">The sequence shown here is derived from an EMBL/GenBank/DDBJ whole genome shotgun (WGS) entry which is preliminary data.</text>
</comment>